<evidence type="ECO:0000313" key="3">
    <source>
        <dbReference type="RefSeq" id="XP_010513048.1"/>
    </source>
</evidence>
<name>A0ABM0ZB34_CAMSA</name>
<gene>
    <name evidence="3" type="primary">LOC104788989</name>
</gene>
<evidence type="ECO:0000259" key="1">
    <source>
        <dbReference type="Pfam" id="PF08268"/>
    </source>
</evidence>
<protein>
    <submittedName>
        <fullName evidence="3">F-box/LRR-repeat protein At2g40920-like</fullName>
    </submittedName>
</protein>
<organism evidence="2 3">
    <name type="scientific">Camelina sativa</name>
    <name type="common">False flax</name>
    <name type="synonym">Myagrum sativum</name>
    <dbReference type="NCBI Taxonomy" id="90675"/>
    <lineage>
        <taxon>Eukaryota</taxon>
        <taxon>Viridiplantae</taxon>
        <taxon>Streptophyta</taxon>
        <taxon>Embryophyta</taxon>
        <taxon>Tracheophyta</taxon>
        <taxon>Spermatophyta</taxon>
        <taxon>Magnoliopsida</taxon>
        <taxon>eudicotyledons</taxon>
        <taxon>Gunneridae</taxon>
        <taxon>Pentapetalae</taxon>
        <taxon>rosids</taxon>
        <taxon>malvids</taxon>
        <taxon>Brassicales</taxon>
        <taxon>Brassicaceae</taxon>
        <taxon>Camelineae</taxon>
        <taxon>Camelina</taxon>
    </lineage>
</organism>
<sequence length="217" mass="24756">MRSEHRVFFLEAGGRGIWKKAAPTCPADFRPHIPVKGGVCIDGVIYYLGWTDSYNSVLVSFHIRSGEFKMIQVPRRDGDELRSRVTDVSLIEYGGKVTLIVQSNLREKGRLDLWAVEDAGSNKWSRKTLVLQPSQLHLVNNDTIFKVNGTTQNGKVFLIPENLFSPFHILCYDLQSNDMRKIEIKGVPDHWFSKDKMNVIVTLMDHSERLLNVMHTG</sequence>
<dbReference type="Proteomes" id="UP000694864">
    <property type="component" value="Chromosome 5"/>
</dbReference>
<accession>A0ABM0ZB34</accession>
<proteinExistence type="predicted"/>
<evidence type="ECO:0000313" key="2">
    <source>
        <dbReference type="Proteomes" id="UP000694864"/>
    </source>
</evidence>
<dbReference type="Pfam" id="PF08268">
    <property type="entry name" value="FBA_3"/>
    <property type="match status" value="1"/>
</dbReference>
<dbReference type="NCBIfam" id="TIGR01640">
    <property type="entry name" value="F_box_assoc_1"/>
    <property type="match status" value="1"/>
</dbReference>
<keyword evidence="2" id="KW-1185">Reference proteome</keyword>
<dbReference type="RefSeq" id="XP_010513048.1">
    <property type="nucleotide sequence ID" value="XM_010514746.1"/>
</dbReference>
<reference evidence="2" key="1">
    <citation type="journal article" date="2014" name="Nat. Commun.">
        <title>The emerging biofuel crop Camelina sativa retains a highly undifferentiated hexaploid genome structure.</title>
        <authorList>
            <person name="Kagale S."/>
            <person name="Koh C."/>
            <person name="Nixon J."/>
            <person name="Bollina V."/>
            <person name="Clarke W.E."/>
            <person name="Tuteja R."/>
            <person name="Spillane C."/>
            <person name="Robinson S.J."/>
            <person name="Links M.G."/>
            <person name="Clarke C."/>
            <person name="Higgins E.E."/>
            <person name="Huebert T."/>
            <person name="Sharpe A.G."/>
            <person name="Parkin I.A."/>
        </authorList>
    </citation>
    <scope>NUCLEOTIDE SEQUENCE [LARGE SCALE GENOMIC DNA]</scope>
    <source>
        <strain evidence="2">cv. DH55</strain>
    </source>
</reference>
<dbReference type="PANTHER" id="PTHR31111:SF14">
    <property type="entry name" value="F-BOX ASSOCIATED DOMAIN-CONTAINING PROTEIN"/>
    <property type="match status" value="1"/>
</dbReference>
<feature type="domain" description="F-box associated beta-propeller type 3" evidence="1">
    <location>
        <begin position="2"/>
        <end position="206"/>
    </location>
</feature>
<dbReference type="InterPro" id="IPR013187">
    <property type="entry name" value="F-box-assoc_dom_typ3"/>
</dbReference>
<dbReference type="InterPro" id="IPR017451">
    <property type="entry name" value="F-box-assoc_interact_dom"/>
</dbReference>
<dbReference type="GeneID" id="104788989"/>
<dbReference type="PANTHER" id="PTHR31111">
    <property type="entry name" value="BNAA05G37150D PROTEIN-RELATED"/>
    <property type="match status" value="1"/>
</dbReference>
<reference evidence="3" key="2">
    <citation type="submission" date="2025-08" db="UniProtKB">
        <authorList>
            <consortium name="RefSeq"/>
        </authorList>
    </citation>
    <scope>IDENTIFICATION</scope>
    <source>
        <tissue evidence="3">Leaf</tissue>
    </source>
</reference>